<dbReference type="AlphaFoldDB" id="A0A183HAQ9"/>
<name>A0A183HAQ9_9BILA</name>
<sequence>MRDPMNVSDFHINSSHVSHDGQLCASNYPDPRSSQIFETIQESLSGRSSPAKDIDSVGSHEEQEACNKRKFENNRSIEKKIFKEDDNDNNNEREQKKILNSDPDLEFIPVDEE</sequence>
<feature type="region of interest" description="Disordered" evidence="1">
    <location>
        <begin position="1"/>
        <end position="113"/>
    </location>
</feature>
<evidence type="ECO:0000313" key="4">
    <source>
        <dbReference type="WBParaSite" id="OFLC_0000457001-mRNA-1"/>
    </source>
</evidence>
<feature type="compositionally biased region" description="Acidic residues" evidence="1">
    <location>
        <begin position="103"/>
        <end position="113"/>
    </location>
</feature>
<protein>
    <submittedName>
        <fullName evidence="2 4">Uncharacterized protein</fullName>
    </submittedName>
</protein>
<organism evidence="4">
    <name type="scientific">Onchocerca flexuosa</name>
    <dbReference type="NCBI Taxonomy" id="387005"/>
    <lineage>
        <taxon>Eukaryota</taxon>
        <taxon>Metazoa</taxon>
        <taxon>Ecdysozoa</taxon>
        <taxon>Nematoda</taxon>
        <taxon>Chromadorea</taxon>
        <taxon>Rhabditida</taxon>
        <taxon>Spirurina</taxon>
        <taxon>Spiruromorpha</taxon>
        <taxon>Filarioidea</taxon>
        <taxon>Onchocercidae</taxon>
        <taxon>Onchocerca</taxon>
    </lineage>
</organism>
<evidence type="ECO:0000313" key="2">
    <source>
        <dbReference type="EMBL" id="VDO40371.1"/>
    </source>
</evidence>
<feature type="compositionally biased region" description="Basic and acidic residues" evidence="1">
    <location>
        <begin position="50"/>
        <end position="99"/>
    </location>
</feature>
<reference evidence="4" key="1">
    <citation type="submission" date="2016-06" db="UniProtKB">
        <authorList>
            <consortium name="WormBaseParasite"/>
        </authorList>
    </citation>
    <scope>IDENTIFICATION</scope>
</reference>
<dbReference type="EMBL" id="UZAJ01003530">
    <property type="protein sequence ID" value="VDO40371.1"/>
    <property type="molecule type" value="Genomic_DNA"/>
</dbReference>
<reference evidence="2 3" key="2">
    <citation type="submission" date="2018-11" db="EMBL/GenBank/DDBJ databases">
        <authorList>
            <consortium name="Pathogen Informatics"/>
        </authorList>
    </citation>
    <scope>NUCLEOTIDE SEQUENCE [LARGE SCALE GENOMIC DNA]</scope>
</reference>
<evidence type="ECO:0000256" key="1">
    <source>
        <dbReference type="SAM" id="MobiDB-lite"/>
    </source>
</evidence>
<accession>A0A183HAQ9</accession>
<dbReference type="WBParaSite" id="OFLC_0000457001-mRNA-1">
    <property type="protein sequence ID" value="OFLC_0000457001-mRNA-1"/>
    <property type="gene ID" value="OFLC_0000457001"/>
</dbReference>
<dbReference type="STRING" id="387005.A0A183HAQ9"/>
<proteinExistence type="predicted"/>
<dbReference type="Proteomes" id="UP000267606">
    <property type="component" value="Unassembled WGS sequence"/>
</dbReference>
<evidence type="ECO:0000313" key="3">
    <source>
        <dbReference type="Proteomes" id="UP000267606"/>
    </source>
</evidence>
<keyword evidence="3" id="KW-1185">Reference proteome</keyword>
<feature type="compositionally biased region" description="Polar residues" evidence="1">
    <location>
        <begin position="32"/>
        <end position="48"/>
    </location>
</feature>
<gene>
    <name evidence="2" type="ORF">OFLC_LOCUS4571</name>
</gene>